<dbReference type="InterPro" id="IPR035587">
    <property type="entry name" value="DUS-like_FMN-bd"/>
</dbReference>
<dbReference type="Gene3D" id="3.20.20.70">
    <property type="entry name" value="Aldolase class I"/>
    <property type="match status" value="1"/>
</dbReference>
<gene>
    <name evidence="2" type="ORF">MBBTH_14120</name>
</gene>
<dbReference type="AlphaFoldDB" id="A0A315XL86"/>
<accession>A0A315XL86</accession>
<name>A0A315XL86_9EURY</name>
<dbReference type="NCBIfam" id="TIGR00736">
    <property type="entry name" value="nifR3_rel_arch"/>
    <property type="match status" value="1"/>
</dbReference>
<evidence type="ECO:0000259" key="1">
    <source>
        <dbReference type="Pfam" id="PF01207"/>
    </source>
</evidence>
<evidence type="ECO:0000313" key="2">
    <source>
        <dbReference type="EMBL" id="PWB86429.1"/>
    </source>
</evidence>
<dbReference type="Pfam" id="PF01207">
    <property type="entry name" value="Dus"/>
    <property type="match status" value="1"/>
</dbReference>
<evidence type="ECO:0000313" key="3">
    <source>
        <dbReference type="Proteomes" id="UP000251717"/>
    </source>
</evidence>
<feature type="domain" description="DUS-like FMN-binding" evidence="1">
    <location>
        <begin position="101"/>
        <end position="230"/>
    </location>
</feature>
<dbReference type="InterPro" id="IPR005270">
    <property type="entry name" value="tRNA_dU_NifR3-rel"/>
</dbReference>
<proteinExistence type="predicted"/>
<dbReference type="SUPFAM" id="SSF51395">
    <property type="entry name" value="FMN-linked oxidoreductases"/>
    <property type="match status" value="1"/>
</dbReference>
<protein>
    <submittedName>
        <fullName evidence="2">tRNA-dihydrouridine synthase B</fullName>
    </submittedName>
</protein>
<reference evidence="2 3" key="1">
    <citation type="submission" date="2017-03" db="EMBL/GenBank/DDBJ databases">
        <title>Genome sequence of Methanobrevibacter thaueri.</title>
        <authorList>
            <person name="Poehlein A."/>
            <person name="Seedorf H."/>
            <person name="Daniel R."/>
        </authorList>
    </citation>
    <scope>NUCLEOTIDE SEQUENCE [LARGE SCALE GENOMIC DNA]</scope>
    <source>
        <strain evidence="2 3">DSM 11995</strain>
    </source>
</reference>
<sequence>MLKVVAPMAGITDADFLNKVIPQGFNVATLGGYSLDEPTIEASKKIIERGRKEFDFPLDEIFTHIENEVNSIKKVHGNVKVSANVRSTTPQPIIEVGNIENLDIVEINCHCRQDEIVAIGCGQEMLNRADLKDFISQVVDNVGSEVSVKIRANVDGIDTLKIASLIEDAGADYLHIDAMKKGVFEADWELLRNICNNVNIKVIGNNSVNSRANLEKMIDTGVDGFSIARSIISGNLDFNITDF</sequence>
<dbReference type="Proteomes" id="UP000251717">
    <property type="component" value="Unassembled WGS sequence"/>
</dbReference>
<dbReference type="PANTHER" id="PTHR11082">
    <property type="entry name" value="TRNA-DIHYDROURIDINE SYNTHASE"/>
    <property type="match status" value="1"/>
</dbReference>
<keyword evidence="3" id="KW-1185">Reference proteome</keyword>
<comment type="caution">
    <text evidence="2">The sequence shown here is derived from an EMBL/GenBank/DDBJ whole genome shotgun (WGS) entry which is preliminary data.</text>
</comment>
<dbReference type="InterPro" id="IPR013785">
    <property type="entry name" value="Aldolase_TIM"/>
</dbReference>
<dbReference type="PANTHER" id="PTHR11082:SF36">
    <property type="entry name" value="DUS-LIKE FMN-BINDING DOMAIN-CONTAINING PROTEIN"/>
    <property type="match status" value="1"/>
</dbReference>
<organism evidence="2 3">
    <name type="scientific">Methanobrevibacter thaueri</name>
    <dbReference type="NCBI Taxonomy" id="190975"/>
    <lineage>
        <taxon>Archaea</taxon>
        <taxon>Methanobacteriati</taxon>
        <taxon>Methanobacteriota</taxon>
        <taxon>Methanomada group</taxon>
        <taxon>Methanobacteria</taxon>
        <taxon>Methanobacteriales</taxon>
        <taxon>Methanobacteriaceae</taxon>
        <taxon>Methanobrevibacter</taxon>
    </lineage>
</organism>
<dbReference type="EMBL" id="MZGS01000024">
    <property type="protein sequence ID" value="PWB86429.1"/>
    <property type="molecule type" value="Genomic_DNA"/>
</dbReference>